<keyword evidence="3 7" id="KW-0028">Amino-acid biosynthesis</keyword>
<dbReference type="InterPro" id="IPR013708">
    <property type="entry name" value="Shikimate_DH-bd_N"/>
</dbReference>
<dbReference type="GO" id="GO:0009073">
    <property type="term" value="P:aromatic amino acid family biosynthetic process"/>
    <property type="evidence" value="ECO:0007669"/>
    <property type="project" value="UniProtKB-KW"/>
</dbReference>
<dbReference type="CDD" id="cd01065">
    <property type="entry name" value="NAD_bind_Shikimate_DH"/>
    <property type="match status" value="1"/>
</dbReference>
<dbReference type="PANTHER" id="PTHR21089">
    <property type="entry name" value="SHIKIMATE DEHYDROGENASE"/>
    <property type="match status" value="1"/>
</dbReference>
<dbReference type="InterPro" id="IPR041121">
    <property type="entry name" value="SDH_C"/>
</dbReference>
<dbReference type="PANTHER" id="PTHR21089:SF1">
    <property type="entry name" value="BIFUNCTIONAL 3-DEHYDROQUINATE DEHYDRATASE_SHIKIMATE DEHYDROGENASE, CHLOROPLASTIC"/>
    <property type="match status" value="1"/>
</dbReference>
<keyword evidence="5 7" id="KW-0560">Oxidoreductase</keyword>
<comment type="similarity">
    <text evidence="7">Belongs to the shikimate dehydrogenase family.</text>
</comment>
<comment type="pathway">
    <text evidence="1 7">Metabolic intermediate biosynthesis; chorismate biosynthesis; chorismate from D-erythrose 4-phosphate and phosphoenolpyruvate: step 4/7.</text>
</comment>
<feature type="binding site" evidence="7">
    <location>
        <begin position="124"/>
        <end position="128"/>
    </location>
    <ligand>
        <name>NADP(+)</name>
        <dbReference type="ChEBI" id="CHEBI:58349"/>
    </ligand>
</feature>
<dbReference type="eggNOG" id="COG0169">
    <property type="taxonomic scope" value="Bacteria"/>
</dbReference>
<feature type="binding site" evidence="7">
    <location>
        <position position="86"/>
    </location>
    <ligand>
        <name>shikimate</name>
        <dbReference type="ChEBI" id="CHEBI:36208"/>
    </ligand>
</feature>
<dbReference type="SUPFAM" id="SSF53223">
    <property type="entry name" value="Aminoacid dehydrogenase-like, N-terminal domain"/>
    <property type="match status" value="1"/>
</dbReference>
<evidence type="ECO:0000259" key="8">
    <source>
        <dbReference type="Pfam" id="PF08501"/>
    </source>
</evidence>
<evidence type="ECO:0000313" key="11">
    <source>
        <dbReference type="Proteomes" id="UP000829401"/>
    </source>
</evidence>
<feature type="binding site" evidence="7">
    <location>
        <position position="218"/>
    </location>
    <ligand>
        <name>NADP(+)</name>
        <dbReference type="ChEBI" id="CHEBI:58349"/>
    </ligand>
</feature>
<dbReference type="GO" id="GO:0009423">
    <property type="term" value="P:chorismate biosynthetic process"/>
    <property type="evidence" value="ECO:0007669"/>
    <property type="project" value="UniProtKB-UniRule"/>
</dbReference>
<evidence type="ECO:0000256" key="2">
    <source>
        <dbReference type="ARBA" id="ARBA00012962"/>
    </source>
</evidence>
<name>T0BK05_ALIAG</name>
<comment type="caution">
    <text evidence="7">Lacks conserved residue(s) required for the propagation of feature annotation.</text>
</comment>
<evidence type="ECO:0000313" key="10">
    <source>
        <dbReference type="EMBL" id="UNO47926.1"/>
    </source>
</evidence>
<feature type="binding site" evidence="7">
    <location>
        <begin position="14"/>
        <end position="16"/>
    </location>
    <ligand>
        <name>shikimate</name>
        <dbReference type="ChEBI" id="CHEBI:36208"/>
    </ligand>
</feature>
<evidence type="ECO:0000256" key="7">
    <source>
        <dbReference type="HAMAP-Rule" id="MF_00222"/>
    </source>
</evidence>
<comment type="catalytic activity">
    <reaction evidence="7">
        <text>shikimate + NADP(+) = 3-dehydroshikimate + NADPH + H(+)</text>
        <dbReference type="Rhea" id="RHEA:17737"/>
        <dbReference type="ChEBI" id="CHEBI:15378"/>
        <dbReference type="ChEBI" id="CHEBI:16630"/>
        <dbReference type="ChEBI" id="CHEBI:36208"/>
        <dbReference type="ChEBI" id="CHEBI:57783"/>
        <dbReference type="ChEBI" id="CHEBI:58349"/>
        <dbReference type="EC" id="1.1.1.25"/>
    </reaction>
</comment>
<accession>T0BK05</accession>
<dbReference type="KEGG" id="aaco:K1I37_14715"/>
<dbReference type="Gene3D" id="3.40.50.720">
    <property type="entry name" value="NAD(P)-binding Rossmann-like Domain"/>
    <property type="match status" value="1"/>
</dbReference>
<dbReference type="RefSeq" id="WP_021297280.1">
    <property type="nucleotide sequence ID" value="NZ_AURB01000149.1"/>
</dbReference>
<dbReference type="AlphaFoldDB" id="T0BK05"/>
<dbReference type="GO" id="GO:0008652">
    <property type="term" value="P:amino acid biosynthetic process"/>
    <property type="evidence" value="ECO:0007669"/>
    <property type="project" value="UniProtKB-KW"/>
</dbReference>
<dbReference type="Proteomes" id="UP000829401">
    <property type="component" value="Chromosome"/>
</dbReference>
<dbReference type="SUPFAM" id="SSF51735">
    <property type="entry name" value="NAD(P)-binding Rossmann-fold domains"/>
    <property type="match status" value="1"/>
</dbReference>
<keyword evidence="4 7" id="KW-0521">NADP</keyword>
<organism evidence="10 11">
    <name type="scientific">Alicyclobacillus acidoterrestris (strain ATCC 49025 / DSM 3922 / CIP 106132 / NCIMB 13137 / GD3B)</name>
    <dbReference type="NCBI Taxonomy" id="1356854"/>
    <lineage>
        <taxon>Bacteria</taxon>
        <taxon>Bacillati</taxon>
        <taxon>Bacillota</taxon>
        <taxon>Bacilli</taxon>
        <taxon>Bacillales</taxon>
        <taxon>Alicyclobacillaceae</taxon>
        <taxon>Alicyclobacillus</taxon>
    </lineage>
</organism>
<dbReference type="OrthoDB" id="9792692at2"/>
<evidence type="ECO:0000256" key="5">
    <source>
        <dbReference type="ARBA" id="ARBA00023002"/>
    </source>
</evidence>
<dbReference type="Pfam" id="PF08501">
    <property type="entry name" value="Shikimate_dh_N"/>
    <property type="match status" value="1"/>
</dbReference>
<evidence type="ECO:0000256" key="1">
    <source>
        <dbReference type="ARBA" id="ARBA00004871"/>
    </source>
</evidence>
<keyword evidence="6 7" id="KW-0057">Aromatic amino acid biosynthesis</keyword>
<feature type="binding site" evidence="7">
    <location>
        <position position="101"/>
    </location>
    <ligand>
        <name>shikimate</name>
        <dbReference type="ChEBI" id="CHEBI:36208"/>
    </ligand>
</feature>
<dbReference type="EC" id="1.1.1.25" evidence="2 7"/>
<feature type="binding site" evidence="7">
    <location>
        <position position="61"/>
    </location>
    <ligand>
        <name>shikimate</name>
        <dbReference type="ChEBI" id="CHEBI:36208"/>
    </ligand>
</feature>
<proteinExistence type="inferred from homology"/>
<sequence>MKLFGLLGYPVGHSASPAMMNAAFAADGETAVYVPFAVSPERIEEALAGLSALGAVGVNVTVPHKVVAFHWVKTHTEEARRIGAVNTIRFTEDGAIGHNTDVSGWWRSIGHHVPSASPSFAVIGAGGAAMAILAAIATHRPKADVTVIARRESQVAALARRFDTELSIQYAPWEKRNAVLAAANVIVQTTPIGMWPKVDQSPVTDAGVFQPGQIVQDIVYRPRETMFARLAKSRGAVVVDGADMLIYQGVDAYEWWLGHEAPVDVMFAAVDRHLAHEQLAHE</sequence>
<feature type="binding site" evidence="7">
    <location>
        <position position="248"/>
    </location>
    <ligand>
        <name>shikimate</name>
        <dbReference type="ChEBI" id="CHEBI:36208"/>
    </ligand>
</feature>
<evidence type="ECO:0000259" key="9">
    <source>
        <dbReference type="Pfam" id="PF18317"/>
    </source>
</evidence>
<reference evidence="11" key="1">
    <citation type="journal article" date="2022" name="G3 (Bethesda)">
        <title>Unveiling the complete genome sequence of Alicyclobacillus acidoterrestris DSM 3922T, a taint-producing strain.</title>
        <authorList>
            <person name="Leonardo I.C."/>
            <person name="Barreto Crespo M.T."/>
            <person name="Gaspar F.B."/>
        </authorList>
    </citation>
    <scope>NUCLEOTIDE SEQUENCE [LARGE SCALE GENOMIC DNA]</scope>
    <source>
        <strain evidence="11">DSM 3922</strain>
    </source>
</reference>
<dbReference type="InterPro" id="IPR011342">
    <property type="entry name" value="Shikimate_DH"/>
</dbReference>
<feature type="binding site" evidence="7">
    <location>
        <position position="77"/>
    </location>
    <ligand>
        <name>NADP(+)</name>
        <dbReference type="ChEBI" id="CHEBI:58349"/>
    </ligand>
</feature>
<feature type="active site" description="Proton acceptor" evidence="7">
    <location>
        <position position="65"/>
    </location>
</feature>
<feature type="binding site" evidence="7">
    <location>
        <position position="220"/>
    </location>
    <ligand>
        <name>shikimate</name>
        <dbReference type="ChEBI" id="CHEBI:36208"/>
    </ligand>
</feature>
<feature type="binding site" evidence="7">
    <location>
        <position position="241"/>
    </location>
    <ligand>
        <name>NADP(+)</name>
        <dbReference type="ChEBI" id="CHEBI:58349"/>
    </ligand>
</feature>
<dbReference type="GO" id="GO:0050661">
    <property type="term" value="F:NADP binding"/>
    <property type="evidence" value="ECO:0007669"/>
    <property type="project" value="InterPro"/>
</dbReference>
<dbReference type="InterPro" id="IPR036291">
    <property type="entry name" value="NAD(P)-bd_dom_sf"/>
</dbReference>
<comment type="function">
    <text evidence="7">Involved in the biosynthesis of the chorismate, which leads to the biosynthesis of aromatic amino acids. Catalyzes the reversible NADPH linked reduction of 3-dehydroshikimate (DHSA) to yield shikimate (SA).</text>
</comment>
<dbReference type="EMBL" id="CP080467">
    <property type="protein sequence ID" value="UNO47926.1"/>
    <property type="molecule type" value="Genomic_DNA"/>
</dbReference>
<dbReference type="GO" id="GO:0005829">
    <property type="term" value="C:cytosol"/>
    <property type="evidence" value="ECO:0007669"/>
    <property type="project" value="TreeGrafter"/>
</dbReference>
<accession>A0A9E6ZIP5</accession>
<comment type="subunit">
    <text evidence="7">Homodimer.</text>
</comment>
<evidence type="ECO:0000256" key="3">
    <source>
        <dbReference type="ARBA" id="ARBA00022605"/>
    </source>
</evidence>
<dbReference type="InterPro" id="IPR046346">
    <property type="entry name" value="Aminoacid_DH-like_N_sf"/>
</dbReference>
<evidence type="ECO:0000256" key="4">
    <source>
        <dbReference type="ARBA" id="ARBA00022857"/>
    </source>
</evidence>
<gene>
    <name evidence="7 10" type="primary">aroE</name>
    <name evidence="10" type="ORF">K1I37_14715</name>
</gene>
<dbReference type="NCBIfam" id="TIGR00507">
    <property type="entry name" value="aroE"/>
    <property type="match status" value="1"/>
</dbReference>
<evidence type="ECO:0000256" key="6">
    <source>
        <dbReference type="ARBA" id="ARBA00023141"/>
    </source>
</evidence>
<dbReference type="HAMAP" id="MF_00222">
    <property type="entry name" value="Shikimate_DH_AroE"/>
    <property type="match status" value="1"/>
</dbReference>
<dbReference type="InterPro" id="IPR022893">
    <property type="entry name" value="Shikimate_DH_fam"/>
</dbReference>
<dbReference type="STRING" id="1356854.N007_11145"/>
<dbReference type="Gene3D" id="3.40.50.10860">
    <property type="entry name" value="Leucine Dehydrogenase, chain A, domain 1"/>
    <property type="match status" value="1"/>
</dbReference>
<dbReference type="GO" id="GO:0004764">
    <property type="term" value="F:shikimate 3-dehydrogenase (NADP+) activity"/>
    <property type="evidence" value="ECO:0007669"/>
    <property type="project" value="UniProtKB-UniRule"/>
</dbReference>
<keyword evidence="11" id="KW-1185">Reference proteome</keyword>
<feature type="domain" description="Shikimate dehydrogenase substrate binding N-terminal" evidence="8">
    <location>
        <begin position="6"/>
        <end position="88"/>
    </location>
</feature>
<dbReference type="Pfam" id="PF18317">
    <property type="entry name" value="SDH_C"/>
    <property type="match status" value="1"/>
</dbReference>
<feature type="domain" description="SDH C-terminal" evidence="9">
    <location>
        <begin position="241"/>
        <end position="266"/>
    </location>
</feature>
<dbReference type="GO" id="GO:0019632">
    <property type="term" value="P:shikimate metabolic process"/>
    <property type="evidence" value="ECO:0007669"/>
    <property type="project" value="InterPro"/>
</dbReference>
<protein>
    <recommendedName>
        <fullName evidence="2 7">Shikimate dehydrogenase (NADP(+))</fullName>
        <shortName evidence="7">SDH</shortName>
        <ecNumber evidence="2 7">1.1.1.25</ecNumber>
    </recommendedName>
</protein>